<keyword evidence="2" id="KW-1185">Reference proteome</keyword>
<organism evidence="1 2">
    <name type="scientific">Mycobacterium innocens</name>
    <dbReference type="NCBI Taxonomy" id="2341083"/>
    <lineage>
        <taxon>Bacteria</taxon>
        <taxon>Bacillati</taxon>
        <taxon>Actinomycetota</taxon>
        <taxon>Actinomycetes</taxon>
        <taxon>Mycobacteriales</taxon>
        <taxon>Mycobacteriaceae</taxon>
        <taxon>Mycobacterium</taxon>
    </lineage>
</organism>
<protein>
    <submittedName>
        <fullName evidence="1">Uncharacterized protein</fullName>
    </submittedName>
</protein>
<evidence type="ECO:0000313" key="2">
    <source>
        <dbReference type="Proteomes" id="UP000267289"/>
    </source>
</evidence>
<accession>A0A498PYN3</accession>
<dbReference type="AlphaFoldDB" id="A0A498PYN3"/>
<name>A0A498PYN3_9MYCO</name>
<evidence type="ECO:0000313" key="1">
    <source>
        <dbReference type="EMBL" id="VBA37342.1"/>
    </source>
</evidence>
<sequence>MNWSAMSRVWLSAVASVSTSQLPGAVSHPACGPASTVIGLSIHSASNIFCANGSGTARRSTRRR</sequence>
<gene>
    <name evidence="1" type="ORF">LAUMK13_01597</name>
</gene>
<reference evidence="1 2" key="1">
    <citation type="submission" date="2018-09" db="EMBL/GenBank/DDBJ databases">
        <authorList>
            <person name="Tagini F."/>
        </authorList>
    </citation>
    <scope>NUCLEOTIDE SEQUENCE [LARGE SCALE GENOMIC DNA]</scope>
    <source>
        <strain evidence="1 2">MK13</strain>
    </source>
</reference>
<dbReference type="Proteomes" id="UP000267289">
    <property type="component" value="Unassembled WGS sequence"/>
</dbReference>
<dbReference type="EMBL" id="UPHQ01000064">
    <property type="protein sequence ID" value="VBA37342.1"/>
    <property type="molecule type" value="Genomic_DNA"/>
</dbReference>
<proteinExistence type="predicted"/>